<reference evidence="3" key="1">
    <citation type="journal article" date="2013" name="Genome Announc.">
        <title>Draft genome sequence of the grapevine dieback fungus Eutypa lata UCR-EL1.</title>
        <authorList>
            <person name="Blanco-Ulate B."/>
            <person name="Rolshausen P.E."/>
            <person name="Cantu D."/>
        </authorList>
    </citation>
    <scope>NUCLEOTIDE SEQUENCE [LARGE SCALE GENOMIC DNA]</scope>
    <source>
        <strain evidence="3">UCR-EL1</strain>
    </source>
</reference>
<organism evidence="2 3">
    <name type="scientific">Eutypa lata (strain UCR-EL1)</name>
    <name type="common">Grapevine dieback disease fungus</name>
    <name type="synonym">Eutypa armeniacae</name>
    <dbReference type="NCBI Taxonomy" id="1287681"/>
    <lineage>
        <taxon>Eukaryota</taxon>
        <taxon>Fungi</taxon>
        <taxon>Dikarya</taxon>
        <taxon>Ascomycota</taxon>
        <taxon>Pezizomycotina</taxon>
        <taxon>Sordariomycetes</taxon>
        <taxon>Xylariomycetidae</taxon>
        <taxon>Xylariales</taxon>
        <taxon>Diatrypaceae</taxon>
        <taxon>Eutypa</taxon>
    </lineage>
</organism>
<protein>
    <submittedName>
        <fullName evidence="2">Uncharacterized protein</fullName>
    </submittedName>
</protein>
<feature type="compositionally biased region" description="Polar residues" evidence="1">
    <location>
        <begin position="154"/>
        <end position="167"/>
    </location>
</feature>
<proteinExistence type="predicted"/>
<name>M7T9I4_EUTLA</name>
<dbReference type="EMBL" id="KB706641">
    <property type="protein sequence ID" value="EMR66501.1"/>
    <property type="molecule type" value="Genomic_DNA"/>
</dbReference>
<feature type="region of interest" description="Disordered" evidence="1">
    <location>
        <begin position="1"/>
        <end position="92"/>
    </location>
</feature>
<gene>
    <name evidence="2" type="ORF">UCREL1_6513</name>
</gene>
<accession>M7T9I4</accession>
<feature type="compositionally biased region" description="Polar residues" evidence="1">
    <location>
        <begin position="116"/>
        <end position="127"/>
    </location>
</feature>
<dbReference type="KEGG" id="ela:UCREL1_6513"/>
<feature type="compositionally biased region" description="Polar residues" evidence="1">
    <location>
        <begin position="278"/>
        <end position="288"/>
    </location>
</feature>
<dbReference type="Proteomes" id="UP000012174">
    <property type="component" value="Unassembled WGS sequence"/>
</dbReference>
<feature type="compositionally biased region" description="Basic and acidic residues" evidence="1">
    <location>
        <begin position="76"/>
        <end position="92"/>
    </location>
</feature>
<feature type="compositionally biased region" description="Polar residues" evidence="1">
    <location>
        <begin position="351"/>
        <end position="366"/>
    </location>
</feature>
<dbReference type="AlphaFoldDB" id="M7T9I4"/>
<feature type="compositionally biased region" description="Low complexity" evidence="1">
    <location>
        <begin position="8"/>
        <end position="19"/>
    </location>
</feature>
<evidence type="ECO:0000313" key="2">
    <source>
        <dbReference type="EMBL" id="EMR66501.1"/>
    </source>
</evidence>
<feature type="region of interest" description="Disordered" evidence="1">
    <location>
        <begin position="107"/>
        <end position="442"/>
    </location>
</feature>
<feature type="compositionally biased region" description="Low complexity" evidence="1">
    <location>
        <begin position="410"/>
        <end position="433"/>
    </location>
</feature>
<feature type="compositionally biased region" description="Low complexity" evidence="1">
    <location>
        <begin position="326"/>
        <end position="337"/>
    </location>
</feature>
<dbReference type="HOGENOM" id="CLU_520770_0_0_1"/>
<evidence type="ECO:0000256" key="1">
    <source>
        <dbReference type="SAM" id="MobiDB-lite"/>
    </source>
</evidence>
<feature type="compositionally biased region" description="Low complexity" evidence="1">
    <location>
        <begin position="193"/>
        <end position="274"/>
    </location>
</feature>
<evidence type="ECO:0000313" key="3">
    <source>
        <dbReference type="Proteomes" id="UP000012174"/>
    </source>
</evidence>
<feature type="region of interest" description="Disordered" evidence="1">
    <location>
        <begin position="458"/>
        <end position="480"/>
    </location>
</feature>
<feature type="compositionally biased region" description="Low complexity" evidence="1">
    <location>
        <begin position="386"/>
        <end position="396"/>
    </location>
</feature>
<keyword evidence="3" id="KW-1185">Reference proteome</keyword>
<feature type="compositionally biased region" description="Gly residues" evidence="1">
    <location>
        <begin position="134"/>
        <end position="146"/>
    </location>
</feature>
<sequence length="523" mass="56949">MADRRRNNNNNSRQPSRSQGMNNNYYPNQYEPFENFEGEWAPPADTNSSYSPFGEEGEEEYQQQQQQQQEEEQDDDRYVARPNHRDLPPVRTERANVGLGIFMPRQPTANQQQQQHTGYTPPMTSTRPAAGSHPVGGRGVVSGGGSLQHRPQRDYNSNKYNSFNTKYNDNDDNGIPSRSNSQYRPYRAREDSNNNNNNNNNYSGSYNNYSSANNNYSSANNSYSNNYNTNNSNNNYSSANNTYNSANNNNYSSANNSYSSANNNNNNYNDNNNYRSAGLQSDGYTSRPDSSRGTNRPPPPTNPRSAAPSRGGSTAGSSRPLPPVNPSSRGVPSRGGSSTAGSNKPLPPINPSSGGAPSRGYSTAGGSNRAPAPVNPSGSRGVPSRAGSSSTTAAGGISNRGLAPPPPAANPRSATAPSRGSSRASSNTSVRNALGAVGRGLKRAATVTVEEFQKAEALRKKQRDERNRQKAAEQAEALRRATRRPAAIFEIPDHWVKTGYDADQGEHYYQDPHTGKAHTMYRR</sequence>
<feature type="compositionally biased region" description="Basic and acidic residues" evidence="1">
    <location>
        <begin position="458"/>
        <end position="479"/>
    </location>
</feature>
<dbReference type="OMA" id="VYDPKPY"/>